<keyword evidence="4" id="KW-1185">Reference proteome</keyword>
<dbReference type="Pfam" id="PF07228">
    <property type="entry name" value="SpoIIE"/>
    <property type="match status" value="1"/>
</dbReference>
<accession>A0A7M2RIM7</accession>
<dbReference type="Pfam" id="PF19732">
    <property type="entry name" value="SpoIIE_N"/>
    <property type="match status" value="1"/>
</dbReference>
<dbReference type="Gene3D" id="3.60.40.10">
    <property type="entry name" value="PPM-type phosphatase domain"/>
    <property type="match status" value="1"/>
</dbReference>
<protein>
    <submittedName>
        <fullName evidence="3">SpoIIE family protein phosphatase</fullName>
    </submittedName>
</protein>
<dbReference type="InterPro" id="IPR045768">
    <property type="entry name" value="SpoIIE_N"/>
</dbReference>
<dbReference type="KEGG" id="bliq:INP51_04325"/>
<dbReference type="InterPro" id="IPR036457">
    <property type="entry name" value="PPM-type-like_dom_sf"/>
</dbReference>
<proteinExistence type="predicted"/>
<feature type="domain" description="PPM-type phosphatase" evidence="2">
    <location>
        <begin position="281"/>
        <end position="491"/>
    </location>
</feature>
<dbReference type="PANTHER" id="PTHR43156:SF2">
    <property type="entry name" value="STAGE II SPORULATION PROTEIN E"/>
    <property type="match status" value="1"/>
</dbReference>
<dbReference type="GO" id="GO:0016791">
    <property type="term" value="F:phosphatase activity"/>
    <property type="evidence" value="ECO:0007669"/>
    <property type="project" value="TreeGrafter"/>
</dbReference>
<dbReference type="InterPro" id="IPR052016">
    <property type="entry name" value="Bact_Sigma-Reg"/>
</dbReference>
<organism evidence="3 4">
    <name type="scientific">Blautia liquoris</name>
    <dbReference type="NCBI Taxonomy" id="2779518"/>
    <lineage>
        <taxon>Bacteria</taxon>
        <taxon>Bacillati</taxon>
        <taxon>Bacillota</taxon>
        <taxon>Clostridia</taxon>
        <taxon>Lachnospirales</taxon>
        <taxon>Lachnospiraceae</taxon>
        <taxon>Blautia</taxon>
    </lineage>
</organism>
<dbReference type="AlphaFoldDB" id="A0A7M2RIM7"/>
<name>A0A7M2RIM7_9FIRM</name>
<evidence type="ECO:0000259" key="2">
    <source>
        <dbReference type="SMART" id="SM00331"/>
    </source>
</evidence>
<dbReference type="InterPro" id="IPR001932">
    <property type="entry name" value="PPM-type_phosphatase-like_dom"/>
</dbReference>
<dbReference type="PANTHER" id="PTHR43156">
    <property type="entry name" value="STAGE II SPORULATION PROTEIN E-RELATED"/>
    <property type="match status" value="1"/>
</dbReference>
<dbReference type="RefSeq" id="WP_193736503.1">
    <property type="nucleotide sequence ID" value="NZ_CP063304.1"/>
</dbReference>
<dbReference type="Proteomes" id="UP000593601">
    <property type="component" value="Chromosome"/>
</dbReference>
<sequence length="494" mass="55766">MPGWIIAMFAIGGLLVVRDMAFTVLRTRKGRVESEIYDKHPQKEQMEQYAHSFQKLANTFYSMPYRKDHLSNQEKDEILKQLQEELCDGCAKFDSCWRLCYHLNYQQACDLIGTLEEGDPDQITRAQGDWMIHCIDGAHYLDRMKQLFFHSRQALVWNNKLIENRLAVAEQLGEVANIMQKTAEDIYSISTVPDNLEDQVTKVLRKQHVIVKKMWMLEKPEDKIQIYVTMRARAGQCVTLHEIANILSKICGTTLRAVKEGHTIINGEYNTVLFIEDVNFRVLYGVAKVTKANESISGDNYICTDDGGRFVMCLSDGMGSGLDANKESEAVVDLMEQFISSGFSKEAAAKMINSALVLQRSDGMFSTVDLCSLDLYSGVCEFLKAGAATTFIKRDQWVETITSTSIAAGLVQQLDFDTASKKLYNGDYLIMVTDGVLDALPLSEEEETMKEIIMQIHSTTPKEVGRAILERVMAYCGYKAKDDMTVLVAGVWEK</sequence>
<dbReference type="SMART" id="SM00331">
    <property type="entry name" value="PP2C_SIG"/>
    <property type="match status" value="1"/>
</dbReference>
<reference evidence="3 4" key="1">
    <citation type="submission" date="2020-10" db="EMBL/GenBank/DDBJ databases">
        <title>Blautia liquoris sp.nov., isolated from the mud in a fermentation cellar used for the production of Chinese strong-flavoured liquor.</title>
        <authorList>
            <person name="Lu L."/>
        </authorList>
    </citation>
    <scope>NUCLEOTIDE SEQUENCE [LARGE SCALE GENOMIC DNA]</scope>
    <source>
        <strain evidence="3 4">LZLJ-3</strain>
    </source>
</reference>
<evidence type="ECO:0000256" key="1">
    <source>
        <dbReference type="ARBA" id="ARBA00022801"/>
    </source>
</evidence>
<gene>
    <name evidence="3" type="ORF">INP51_04325</name>
</gene>
<dbReference type="EMBL" id="CP063304">
    <property type="protein sequence ID" value="QOV20183.1"/>
    <property type="molecule type" value="Genomic_DNA"/>
</dbReference>
<dbReference type="SUPFAM" id="SSF81606">
    <property type="entry name" value="PP2C-like"/>
    <property type="match status" value="1"/>
</dbReference>
<evidence type="ECO:0000313" key="3">
    <source>
        <dbReference type="EMBL" id="QOV20183.1"/>
    </source>
</evidence>
<evidence type="ECO:0000313" key="4">
    <source>
        <dbReference type="Proteomes" id="UP000593601"/>
    </source>
</evidence>
<keyword evidence="1" id="KW-0378">Hydrolase</keyword>